<evidence type="ECO:0000313" key="2">
    <source>
        <dbReference type="EMBL" id="OFI49929.1"/>
    </source>
</evidence>
<dbReference type="STRING" id="1859473.BG261_09805"/>
<dbReference type="AlphaFoldDB" id="A0A1E8GNV8"/>
<sequence length="291" mass="34861">MQKLGENLRKIRKSRNMSVEQVAKGIASYSSIASFERGESLLSLDVLIKLLDRLNISITEFLNLAEISDTSFSKQYREFALTAYSEDMNLMEKIVNNLEKQTNFDHVQERLSYLNYKILLSWTNQEFKISQNDEEFLLNYFWNCEIWTDFDNTLLCHSINFLNSDNILIFCKELMKNIEELNFEGSHTYSRLRTILNGMYTLWDRHEIEKCKFIIDWALKNIRYNHFRELSFFKVFDNFVKYRETKNPQLLIEVESVINYLHFMGNFSKYEYFKEELEKLKEDKIKKSAGN</sequence>
<dbReference type="CDD" id="cd00093">
    <property type="entry name" value="HTH_XRE"/>
    <property type="match status" value="1"/>
</dbReference>
<gene>
    <name evidence="2" type="ORF">BG261_09805</name>
</gene>
<feature type="domain" description="HTH cro/C1-type" evidence="1">
    <location>
        <begin position="8"/>
        <end position="61"/>
    </location>
</feature>
<dbReference type="Gene3D" id="1.10.260.40">
    <property type="entry name" value="lambda repressor-like DNA-binding domains"/>
    <property type="match status" value="1"/>
</dbReference>
<dbReference type="SUPFAM" id="SSF47413">
    <property type="entry name" value="lambda repressor-like DNA-binding domains"/>
    <property type="match status" value="1"/>
</dbReference>
<keyword evidence="3" id="KW-1185">Reference proteome</keyword>
<dbReference type="InterPro" id="IPR010982">
    <property type="entry name" value="Lambda_DNA-bd_dom_sf"/>
</dbReference>
<dbReference type="PROSITE" id="PS50943">
    <property type="entry name" value="HTH_CROC1"/>
    <property type="match status" value="1"/>
</dbReference>
<reference evidence="3" key="1">
    <citation type="submission" date="2016-09" db="EMBL/GenBank/DDBJ databases">
        <title>Draft genome sequence of a novel species of the family Streptococcaceae isolated from flowers.</title>
        <authorList>
            <person name="Chuah L.-O."/>
            <person name="Yap K.-P."/>
            <person name="Thong K.L."/>
            <person name="Liong M.T."/>
            <person name="Ahmad R."/>
            <person name="Rusul G."/>
        </authorList>
    </citation>
    <scope>NUCLEOTIDE SEQUENCE [LARGE SCALE GENOMIC DNA]</scope>
    <source>
        <strain evidence="3">DF1</strain>
    </source>
</reference>
<dbReference type="InterPro" id="IPR001387">
    <property type="entry name" value="Cro/C1-type_HTH"/>
</dbReference>
<name>A0A1E8GNV8_9LACT</name>
<comment type="caution">
    <text evidence="2">The sequence shown here is derived from an EMBL/GenBank/DDBJ whole genome shotgun (WGS) entry which is preliminary data.</text>
</comment>
<dbReference type="EMBL" id="MKIR01000004">
    <property type="protein sequence ID" value="OFI49929.1"/>
    <property type="molecule type" value="Genomic_DNA"/>
</dbReference>
<dbReference type="SMART" id="SM00530">
    <property type="entry name" value="HTH_XRE"/>
    <property type="match status" value="1"/>
</dbReference>
<dbReference type="PANTHER" id="PTHR37038">
    <property type="entry name" value="TRANSCRIPTIONAL REGULATOR-RELATED"/>
    <property type="match status" value="1"/>
</dbReference>
<organism evidence="2 3">
    <name type="scientific">Floricoccus tropicus</name>
    <dbReference type="NCBI Taxonomy" id="1859473"/>
    <lineage>
        <taxon>Bacteria</taxon>
        <taxon>Bacillati</taxon>
        <taxon>Bacillota</taxon>
        <taxon>Bacilli</taxon>
        <taxon>Lactobacillales</taxon>
        <taxon>Streptococcaceae</taxon>
        <taxon>Floricoccus</taxon>
    </lineage>
</organism>
<evidence type="ECO:0000313" key="3">
    <source>
        <dbReference type="Proteomes" id="UP000178622"/>
    </source>
</evidence>
<evidence type="ECO:0000259" key="1">
    <source>
        <dbReference type="PROSITE" id="PS50943"/>
    </source>
</evidence>
<dbReference type="InterPro" id="IPR053163">
    <property type="entry name" value="HTH-type_regulator_Rgg"/>
</dbReference>
<dbReference type="Gene3D" id="1.25.40.400">
    <property type="match status" value="1"/>
</dbReference>
<dbReference type="GO" id="GO:0003677">
    <property type="term" value="F:DNA binding"/>
    <property type="evidence" value="ECO:0007669"/>
    <property type="project" value="InterPro"/>
</dbReference>
<accession>A0A1E8GNV8</accession>
<dbReference type="RefSeq" id="WP_070791595.1">
    <property type="nucleotide sequence ID" value="NZ_MKIR01000004.1"/>
</dbReference>
<dbReference type="Proteomes" id="UP000178622">
    <property type="component" value="Unassembled WGS sequence"/>
</dbReference>
<dbReference type="PANTHER" id="PTHR37038:SF12">
    <property type="entry name" value="TRANSCRIPTIONAL REGULATOR"/>
    <property type="match status" value="1"/>
</dbReference>
<protein>
    <recommendedName>
        <fullName evidence="1">HTH cro/C1-type domain-containing protein</fullName>
    </recommendedName>
</protein>
<dbReference type="Pfam" id="PF21259">
    <property type="entry name" value="Rgg_C"/>
    <property type="match status" value="1"/>
</dbReference>
<dbReference type="NCBIfam" id="TIGR01716">
    <property type="entry name" value="RGG_Cterm"/>
    <property type="match status" value="1"/>
</dbReference>
<proteinExistence type="predicted"/>
<dbReference type="OrthoDB" id="34624at2"/>
<dbReference type="InterPro" id="IPR010057">
    <property type="entry name" value="Transcription_activator_Rgg_C"/>
</dbReference>
<dbReference type="Pfam" id="PF01381">
    <property type="entry name" value="HTH_3"/>
    <property type="match status" value="1"/>
</dbReference>